<protein>
    <submittedName>
        <fullName evidence="2">Protein O-mannosyl-transferase TMTC2-like</fullName>
    </submittedName>
</protein>
<dbReference type="Gene3D" id="1.25.40.10">
    <property type="entry name" value="Tetratricopeptide repeat domain"/>
    <property type="match status" value="1"/>
</dbReference>
<dbReference type="PANTHER" id="PTHR44216:SF3">
    <property type="entry name" value="PROTEIN O-MANNOSYL-TRANSFERASE TMTC2"/>
    <property type="match status" value="1"/>
</dbReference>
<dbReference type="AlphaFoldDB" id="A0A6G0ZIE1"/>
<accession>A0A6G0ZIE1</accession>
<proteinExistence type="predicted"/>
<keyword evidence="2" id="KW-0808">Transferase</keyword>
<dbReference type="PROSITE" id="PS50005">
    <property type="entry name" value="TPR"/>
    <property type="match status" value="1"/>
</dbReference>
<feature type="repeat" description="TPR" evidence="1">
    <location>
        <begin position="31"/>
        <end position="64"/>
    </location>
</feature>
<dbReference type="PANTHER" id="PTHR44216">
    <property type="entry name" value="PROTEIN O-MANNOSYL-TRANSFERASE TMTC2"/>
    <property type="match status" value="1"/>
</dbReference>
<dbReference type="SMART" id="SM00028">
    <property type="entry name" value="TPR"/>
    <property type="match status" value="1"/>
</dbReference>
<dbReference type="GO" id="GO:0035269">
    <property type="term" value="P:protein O-linked glycosylation via mannose"/>
    <property type="evidence" value="ECO:0007669"/>
    <property type="project" value="TreeGrafter"/>
</dbReference>
<dbReference type="GO" id="GO:0005789">
    <property type="term" value="C:endoplasmic reticulum membrane"/>
    <property type="evidence" value="ECO:0007669"/>
    <property type="project" value="TreeGrafter"/>
</dbReference>
<keyword evidence="3" id="KW-1185">Reference proteome</keyword>
<comment type="caution">
    <text evidence="2">The sequence shown here is derived from an EMBL/GenBank/DDBJ whole genome shotgun (WGS) entry which is preliminary data.</text>
</comment>
<keyword evidence="1" id="KW-0802">TPR repeat</keyword>
<reference evidence="2 3" key="1">
    <citation type="submission" date="2019-08" db="EMBL/GenBank/DDBJ databases">
        <title>Whole genome of Aphis craccivora.</title>
        <authorList>
            <person name="Voronova N.V."/>
            <person name="Shulinski R.S."/>
            <person name="Bandarenka Y.V."/>
            <person name="Zhorov D.G."/>
            <person name="Warner D."/>
        </authorList>
    </citation>
    <scope>NUCLEOTIDE SEQUENCE [LARGE SCALE GENOMIC DNA]</scope>
    <source>
        <strain evidence="2">180601</strain>
        <tissue evidence="2">Whole Body</tissue>
    </source>
</reference>
<evidence type="ECO:0000313" key="3">
    <source>
        <dbReference type="Proteomes" id="UP000478052"/>
    </source>
</evidence>
<dbReference type="Pfam" id="PF00515">
    <property type="entry name" value="TPR_1"/>
    <property type="match status" value="1"/>
</dbReference>
<gene>
    <name evidence="2" type="ORF">FWK35_00008632</name>
</gene>
<dbReference type="EMBL" id="VUJU01000418">
    <property type="protein sequence ID" value="KAF0770552.1"/>
    <property type="molecule type" value="Genomic_DNA"/>
</dbReference>
<dbReference type="PROSITE" id="PS50293">
    <property type="entry name" value="TPR_REGION"/>
    <property type="match status" value="1"/>
</dbReference>
<dbReference type="InterPro" id="IPR011990">
    <property type="entry name" value="TPR-like_helical_dom_sf"/>
</dbReference>
<dbReference type="SUPFAM" id="SSF48452">
    <property type="entry name" value="TPR-like"/>
    <property type="match status" value="1"/>
</dbReference>
<organism evidence="2 3">
    <name type="scientific">Aphis craccivora</name>
    <name type="common">Cowpea aphid</name>
    <dbReference type="NCBI Taxonomy" id="307492"/>
    <lineage>
        <taxon>Eukaryota</taxon>
        <taxon>Metazoa</taxon>
        <taxon>Ecdysozoa</taxon>
        <taxon>Arthropoda</taxon>
        <taxon>Hexapoda</taxon>
        <taxon>Insecta</taxon>
        <taxon>Pterygota</taxon>
        <taxon>Neoptera</taxon>
        <taxon>Paraneoptera</taxon>
        <taxon>Hemiptera</taxon>
        <taxon>Sternorrhyncha</taxon>
        <taxon>Aphidomorpha</taxon>
        <taxon>Aphidoidea</taxon>
        <taxon>Aphididae</taxon>
        <taxon>Aphidini</taxon>
        <taxon>Aphis</taxon>
        <taxon>Aphis</taxon>
    </lineage>
</organism>
<dbReference type="Proteomes" id="UP000478052">
    <property type="component" value="Unassembled WGS sequence"/>
</dbReference>
<sequence length="168" mass="19650">MALSAEQRKTGALGQKKIMREIRFCLRRTDASSHSNLGAMLHLNGKHREALSSYQNALRISPDDQTTLDNLNKLRNVLRRRSRAARERRTKRVERRRLMVIFSEDHPPENRRETDIVARPSAGKHVFRDFPKHKKKNHRLCFLAKDIRDNRYEVPALSANRNIDNATM</sequence>
<dbReference type="InterPro" id="IPR019734">
    <property type="entry name" value="TPR_rpt"/>
</dbReference>
<dbReference type="InterPro" id="IPR052384">
    <property type="entry name" value="TMTC_O-mannosyltransferase"/>
</dbReference>
<name>A0A6G0ZIE1_APHCR</name>
<dbReference type="OrthoDB" id="1658288at2759"/>
<dbReference type="GO" id="GO:0000030">
    <property type="term" value="F:mannosyltransferase activity"/>
    <property type="evidence" value="ECO:0007669"/>
    <property type="project" value="TreeGrafter"/>
</dbReference>
<evidence type="ECO:0000256" key="1">
    <source>
        <dbReference type="PROSITE-ProRule" id="PRU00339"/>
    </source>
</evidence>
<evidence type="ECO:0000313" key="2">
    <source>
        <dbReference type="EMBL" id="KAF0770552.1"/>
    </source>
</evidence>